<evidence type="ECO:0000313" key="3">
    <source>
        <dbReference type="Proteomes" id="UP001419268"/>
    </source>
</evidence>
<evidence type="ECO:0000313" key="2">
    <source>
        <dbReference type="EMBL" id="KAK9133219.1"/>
    </source>
</evidence>
<feature type="region of interest" description="Disordered" evidence="1">
    <location>
        <begin position="42"/>
        <end position="79"/>
    </location>
</feature>
<reference evidence="2 3" key="1">
    <citation type="submission" date="2024-01" db="EMBL/GenBank/DDBJ databases">
        <title>Genome assemblies of Stephania.</title>
        <authorList>
            <person name="Yang L."/>
        </authorList>
    </citation>
    <scope>NUCLEOTIDE SEQUENCE [LARGE SCALE GENOMIC DNA]</scope>
    <source>
        <strain evidence="2">JXDWG</strain>
        <tissue evidence="2">Leaf</tissue>
    </source>
</reference>
<proteinExistence type="predicted"/>
<feature type="compositionally biased region" description="Basic and acidic residues" evidence="1">
    <location>
        <begin position="54"/>
        <end position="68"/>
    </location>
</feature>
<feature type="region of interest" description="Disordered" evidence="1">
    <location>
        <begin position="1"/>
        <end position="25"/>
    </location>
</feature>
<keyword evidence="3" id="KW-1185">Reference proteome</keyword>
<organism evidence="2 3">
    <name type="scientific">Stephania cephalantha</name>
    <dbReference type="NCBI Taxonomy" id="152367"/>
    <lineage>
        <taxon>Eukaryota</taxon>
        <taxon>Viridiplantae</taxon>
        <taxon>Streptophyta</taxon>
        <taxon>Embryophyta</taxon>
        <taxon>Tracheophyta</taxon>
        <taxon>Spermatophyta</taxon>
        <taxon>Magnoliopsida</taxon>
        <taxon>Ranunculales</taxon>
        <taxon>Menispermaceae</taxon>
        <taxon>Menispermoideae</taxon>
        <taxon>Cissampelideae</taxon>
        <taxon>Stephania</taxon>
    </lineage>
</organism>
<evidence type="ECO:0000256" key="1">
    <source>
        <dbReference type="SAM" id="MobiDB-lite"/>
    </source>
</evidence>
<comment type="caution">
    <text evidence="2">The sequence shown here is derived from an EMBL/GenBank/DDBJ whole genome shotgun (WGS) entry which is preliminary data.</text>
</comment>
<dbReference type="Proteomes" id="UP001419268">
    <property type="component" value="Unassembled WGS sequence"/>
</dbReference>
<sequence length="79" mass="8502">MKGKERGGRVADEESHNGNEIEPLHESAMSVVLVHRGEARADDGVGVRAVYEGEGERRQSRGGGEPRRSATKSMSVADL</sequence>
<accession>A0AAP0JFZ4</accession>
<dbReference type="EMBL" id="JBBNAG010000005">
    <property type="protein sequence ID" value="KAK9133219.1"/>
    <property type="molecule type" value="Genomic_DNA"/>
</dbReference>
<name>A0AAP0JFZ4_9MAGN</name>
<gene>
    <name evidence="2" type="ORF">Scep_012747</name>
</gene>
<dbReference type="AlphaFoldDB" id="A0AAP0JFZ4"/>
<protein>
    <submittedName>
        <fullName evidence="2">Uncharacterized protein</fullName>
    </submittedName>
</protein>